<comment type="caution">
    <text evidence="1">The sequence shown here is derived from an EMBL/GenBank/DDBJ whole genome shotgun (WGS) entry which is preliminary data.</text>
</comment>
<protein>
    <submittedName>
        <fullName evidence="1">Uncharacterized protein</fullName>
    </submittedName>
</protein>
<accession>A0ABQ9TBL0</accession>
<dbReference type="Proteomes" id="UP001266305">
    <property type="component" value="Unassembled WGS sequence"/>
</dbReference>
<proteinExistence type="predicted"/>
<reference evidence="1 2" key="1">
    <citation type="submission" date="2023-05" db="EMBL/GenBank/DDBJ databases">
        <title>B98-5 Cell Line De Novo Hybrid Assembly: An Optical Mapping Approach.</title>
        <authorList>
            <person name="Kananen K."/>
            <person name="Auerbach J.A."/>
            <person name="Kautto E."/>
            <person name="Blachly J.S."/>
        </authorList>
    </citation>
    <scope>NUCLEOTIDE SEQUENCE [LARGE SCALE GENOMIC DNA]</scope>
    <source>
        <strain evidence="1">B95-8</strain>
        <tissue evidence="1">Cell line</tissue>
    </source>
</reference>
<feature type="non-terminal residue" evidence="1">
    <location>
        <position position="52"/>
    </location>
</feature>
<gene>
    <name evidence="1" type="ORF">P7K49_039676</name>
</gene>
<organism evidence="1 2">
    <name type="scientific">Saguinus oedipus</name>
    <name type="common">Cotton-top tamarin</name>
    <name type="synonym">Oedipomidas oedipus</name>
    <dbReference type="NCBI Taxonomy" id="9490"/>
    <lineage>
        <taxon>Eukaryota</taxon>
        <taxon>Metazoa</taxon>
        <taxon>Chordata</taxon>
        <taxon>Craniata</taxon>
        <taxon>Vertebrata</taxon>
        <taxon>Euteleostomi</taxon>
        <taxon>Mammalia</taxon>
        <taxon>Eutheria</taxon>
        <taxon>Euarchontoglires</taxon>
        <taxon>Primates</taxon>
        <taxon>Haplorrhini</taxon>
        <taxon>Platyrrhini</taxon>
        <taxon>Cebidae</taxon>
        <taxon>Callitrichinae</taxon>
        <taxon>Saguinus</taxon>
    </lineage>
</organism>
<evidence type="ECO:0000313" key="2">
    <source>
        <dbReference type="Proteomes" id="UP001266305"/>
    </source>
</evidence>
<evidence type="ECO:0000313" key="1">
    <source>
        <dbReference type="EMBL" id="KAK2082106.1"/>
    </source>
</evidence>
<sequence length="52" mass="5853">SPRAPRSIDTLEITTVFVLVSMYKGNTPLWEASQVVWTPQSLLYQELTSSNP</sequence>
<name>A0ABQ9TBL0_SAGOE</name>
<keyword evidence="2" id="KW-1185">Reference proteome</keyword>
<feature type="non-terminal residue" evidence="1">
    <location>
        <position position="1"/>
    </location>
</feature>
<dbReference type="EMBL" id="JASSZA010000045">
    <property type="protein sequence ID" value="KAK2082106.1"/>
    <property type="molecule type" value="Genomic_DNA"/>
</dbReference>